<dbReference type="RefSeq" id="WP_133397252.1">
    <property type="nucleotide sequence ID" value="NZ_SNAA01000012.1"/>
</dbReference>
<proteinExistence type="predicted"/>
<evidence type="ECO:0000313" key="2">
    <source>
        <dbReference type="Proteomes" id="UP000295701"/>
    </source>
</evidence>
<organism evidence="1 2">
    <name type="scientific">Palleronia sediminis</name>
    <dbReference type="NCBI Taxonomy" id="2547833"/>
    <lineage>
        <taxon>Bacteria</taxon>
        <taxon>Pseudomonadati</taxon>
        <taxon>Pseudomonadota</taxon>
        <taxon>Alphaproteobacteria</taxon>
        <taxon>Rhodobacterales</taxon>
        <taxon>Roseobacteraceae</taxon>
        <taxon>Palleronia</taxon>
    </lineage>
</organism>
<sequence>MERGSIIGPRVPWSIDMPPKQNAALDRAARRRAYMRIAEQALARAFRTAEPAEIRACQLRIREAAVREALRRTK</sequence>
<keyword evidence="2" id="KW-1185">Reference proteome</keyword>
<dbReference type="Proteomes" id="UP000295701">
    <property type="component" value="Unassembled WGS sequence"/>
</dbReference>
<name>A0A4R6A6F6_9RHOB</name>
<comment type="caution">
    <text evidence="1">The sequence shown here is derived from an EMBL/GenBank/DDBJ whole genome shotgun (WGS) entry which is preliminary data.</text>
</comment>
<evidence type="ECO:0000313" key="1">
    <source>
        <dbReference type="EMBL" id="TDL78342.1"/>
    </source>
</evidence>
<gene>
    <name evidence="1" type="ORF">E2L08_11625</name>
</gene>
<reference evidence="1 2" key="1">
    <citation type="submission" date="2019-03" db="EMBL/GenBank/DDBJ databases">
        <title>Primorskyibacter sp. SS33 isolated from sediments.</title>
        <authorList>
            <person name="Xunke S."/>
        </authorList>
    </citation>
    <scope>NUCLEOTIDE SEQUENCE [LARGE SCALE GENOMIC DNA]</scope>
    <source>
        <strain evidence="1 2">SS33</strain>
    </source>
</reference>
<protein>
    <submittedName>
        <fullName evidence="1">Uncharacterized protein</fullName>
    </submittedName>
</protein>
<accession>A0A4R6A6F6</accession>
<dbReference type="EMBL" id="SNAA01000012">
    <property type="protein sequence ID" value="TDL78342.1"/>
    <property type="molecule type" value="Genomic_DNA"/>
</dbReference>
<dbReference type="AlphaFoldDB" id="A0A4R6A6F6"/>